<dbReference type="RefSeq" id="WP_171101123.1">
    <property type="nucleotide sequence ID" value="NZ_CP053084.1"/>
</dbReference>
<dbReference type="EMBL" id="CP053084">
    <property type="protein sequence ID" value="QJR30883.1"/>
    <property type="molecule type" value="Genomic_DNA"/>
</dbReference>
<evidence type="ECO:0000313" key="2">
    <source>
        <dbReference type="EMBL" id="QJR30883.1"/>
    </source>
</evidence>
<evidence type="ECO:0000313" key="3">
    <source>
        <dbReference type="Proteomes" id="UP000501130"/>
    </source>
</evidence>
<reference evidence="2 3" key="1">
    <citation type="submission" date="2020-05" db="EMBL/GenBank/DDBJ databases">
        <title>Compete genome of Limnobacter sp. SAORIC-580.</title>
        <authorList>
            <person name="Song J."/>
            <person name="Cho J.-C."/>
        </authorList>
    </citation>
    <scope>NUCLEOTIDE SEQUENCE [LARGE SCALE GENOMIC DNA]</scope>
    <source>
        <strain evidence="2 3">SAORIC-580</strain>
    </source>
</reference>
<name>A0ABX6N8Y1_9BURK</name>
<sequence length="496" mass="55306">MLVWASVNSTMKIKLLKLHRALALFGFAAMLLWGVSGLLHPWLTTFGVQQAVFAPPQRVLNLQDALPFEQILKKAGVEQAQFVRLVVAESANLLQITESQFAPRRYFDLNTGLELPNYDPVYAAFLARHYLNTPYAEIAKVERIEKFSNDYPAVNRLLPVYRVQFDQADGLNAYVYTETASLAAVSDNTKHQVQTVFQWLHTWSWVPNAAETPRVLLIAVLVGVLFTMAGSGLAMLVLIRRKVRAAGAKGWHRIAGYVLVVPVLMFSFSGVYHVVQHGWPDEKSQLVMRPAIDLQKLHFPLHSNWTELTRDLPVTGLSLVANQNGELLYRFALPLSKNGVPDNAQAIRTARFDGVQPTGPAMYLNANTGLLWQDGDREMAHQLAQLHTGLPREAVQQASLVTCFGGDYDFRNKRLPVWKFEYGAPLNASVFVDTATGVLADITLNSAKPEIWSFSMLHKWSFLGGLGRDVQNIVMCVVVVLAMVMMAGFGLSSRRC</sequence>
<keyword evidence="3" id="KW-1185">Reference proteome</keyword>
<feature type="transmembrane region" description="Helical" evidence="1">
    <location>
        <begin position="470"/>
        <end position="491"/>
    </location>
</feature>
<keyword evidence="1" id="KW-0812">Transmembrane</keyword>
<keyword evidence="1" id="KW-1133">Transmembrane helix</keyword>
<keyword evidence="1" id="KW-0472">Membrane</keyword>
<accession>A0ABX6N8Y1</accession>
<evidence type="ECO:0008006" key="4">
    <source>
        <dbReference type="Google" id="ProtNLM"/>
    </source>
</evidence>
<proteinExistence type="predicted"/>
<dbReference type="Proteomes" id="UP000501130">
    <property type="component" value="Chromosome"/>
</dbReference>
<organism evidence="2 3">
    <name type="scientific">Limnobacter profundi</name>
    <dbReference type="NCBI Taxonomy" id="2732163"/>
    <lineage>
        <taxon>Bacteria</taxon>
        <taxon>Pseudomonadati</taxon>
        <taxon>Pseudomonadota</taxon>
        <taxon>Betaproteobacteria</taxon>
        <taxon>Burkholderiales</taxon>
        <taxon>Burkholderiaceae</taxon>
        <taxon>Limnobacter</taxon>
    </lineage>
</organism>
<evidence type="ECO:0000256" key="1">
    <source>
        <dbReference type="SAM" id="Phobius"/>
    </source>
</evidence>
<gene>
    <name evidence="2" type="ORF">HKT17_14815</name>
</gene>
<feature type="transmembrane region" description="Helical" evidence="1">
    <location>
        <begin position="215"/>
        <end position="239"/>
    </location>
</feature>
<protein>
    <recommendedName>
        <fullName evidence="4">PepSY domain-containing protein</fullName>
    </recommendedName>
</protein>
<feature type="transmembrane region" description="Helical" evidence="1">
    <location>
        <begin position="251"/>
        <end position="275"/>
    </location>
</feature>